<comment type="caution">
    <text evidence="2">The sequence shown here is derived from an EMBL/GenBank/DDBJ whole genome shotgun (WGS) entry which is preliminary data.</text>
</comment>
<sequence>MNESYISNMLHQKAKDTENKIKEKTYYVKNTVRQSISQAKHKFHRNKKLNRIGNCVSIAIALLIIAASWLTATNWLFWIGVASIVSNALLLIINVIKK</sequence>
<proteinExistence type="predicted"/>
<protein>
    <submittedName>
        <fullName evidence="2">Uncharacterized protein</fullName>
    </submittedName>
</protein>
<dbReference type="Proteomes" id="UP000789423">
    <property type="component" value="Unassembled WGS sequence"/>
</dbReference>
<evidence type="ECO:0000313" key="2">
    <source>
        <dbReference type="EMBL" id="CAG9614684.1"/>
    </source>
</evidence>
<feature type="transmembrane region" description="Helical" evidence="1">
    <location>
        <begin position="76"/>
        <end position="96"/>
    </location>
</feature>
<evidence type="ECO:0000313" key="3">
    <source>
        <dbReference type="Proteomes" id="UP000789423"/>
    </source>
</evidence>
<keyword evidence="3" id="KW-1185">Reference proteome</keyword>
<name>A0ABM8YFR2_9BACI</name>
<accession>A0ABM8YFR2</accession>
<reference evidence="2 3" key="1">
    <citation type="submission" date="2021-10" db="EMBL/GenBank/DDBJ databases">
        <authorList>
            <person name="Criscuolo A."/>
        </authorList>
    </citation>
    <scope>NUCLEOTIDE SEQUENCE [LARGE SCALE GENOMIC DNA]</scope>
    <source>
        <strain evidence="3">CIP 111899</strain>
    </source>
</reference>
<dbReference type="EMBL" id="CAKJTI010000034">
    <property type="protein sequence ID" value="CAG9614684.1"/>
    <property type="molecule type" value="Genomic_DNA"/>
</dbReference>
<organism evidence="2 3">
    <name type="scientific">Bacillus rhizoplanae</name>
    <dbReference type="NCBI Taxonomy" id="2880966"/>
    <lineage>
        <taxon>Bacteria</taxon>
        <taxon>Bacillati</taxon>
        <taxon>Bacillota</taxon>
        <taxon>Bacilli</taxon>
        <taxon>Bacillales</taxon>
        <taxon>Bacillaceae</taxon>
        <taxon>Bacillus</taxon>
    </lineage>
</organism>
<feature type="transmembrane region" description="Helical" evidence="1">
    <location>
        <begin position="52"/>
        <end position="70"/>
    </location>
</feature>
<keyword evidence="1" id="KW-1133">Transmembrane helix</keyword>
<keyword evidence="1" id="KW-0472">Membrane</keyword>
<evidence type="ECO:0000256" key="1">
    <source>
        <dbReference type="SAM" id="Phobius"/>
    </source>
</evidence>
<keyword evidence="1" id="KW-0812">Transmembrane</keyword>
<gene>
    <name evidence="2" type="ORF">BACCIP111899_03917</name>
</gene>